<keyword evidence="7" id="KW-1185">Reference proteome</keyword>
<evidence type="ECO:0000256" key="2">
    <source>
        <dbReference type="ARBA" id="ARBA00023125"/>
    </source>
</evidence>
<evidence type="ECO:0000259" key="4">
    <source>
        <dbReference type="PROSITE" id="PS50043"/>
    </source>
</evidence>
<dbReference type="PROSITE" id="PS50043">
    <property type="entry name" value="HTH_LUXR_2"/>
    <property type="match status" value="1"/>
</dbReference>
<keyword evidence="2" id="KW-0238">DNA-binding</keyword>
<evidence type="ECO:0000256" key="3">
    <source>
        <dbReference type="PROSITE-ProRule" id="PRU00169"/>
    </source>
</evidence>
<dbReference type="PANTHER" id="PTHR43214:SF43">
    <property type="entry name" value="TWO-COMPONENT RESPONSE REGULATOR"/>
    <property type="match status" value="1"/>
</dbReference>
<feature type="domain" description="Response regulatory" evidence="5">
    <location>
        <begin position="13"/>
        <end position="129"/>
    </location>
</feature>
<dbReference type="CDD" id="cd17535">
    <property type="entry name" value="REC_NarL-like"/>
    <property type="match status" value="1"/>
</dbReference>
<dbReference type="InterPro" id="IPR001789">
    <property type="entry name" value="Sig_transdc_resp-reg_receiver"/>
</dbReference>
<evidence type="ECO:0000313" key="7">
    <source>
        <dbReference type="Proteomes" id="UP000321617"/>
    </source>
</evidence>
<dbReference type="PANTHER" id="PTHR43214">
    <property type="entry name" value="TWO-COMPONENT RESPONSE REGULATOR"/>
    <property type="match status" value="1"/>
</dbReference>
<dbReference type="PROSITE" id="PS50110">
    <property type="entry name" value="RESPONSE_REGULATORY"/>
    <property type="match status" value="1"/>
</dbReference>
<evidence type="ECO:0000259" key="5">
    <source>
        <dbReference type="PROSITE" id="PS50110"/>
    </source>
</evidence>
<proteinExistence type="predicted"/>
<reference evidence="6 7" key="1">
    <citation type="journal article" date="2013" name="Stand. Genomic Sci.">
        <title>Genomic Encyclopedia of Type Strains, Phase I: The one thousand microbial genomes (KMG-I) project.</title>
        <authorList>
            <person name="Kyrpides N.C."/>
            <person name="Woyke T."/>
            <person name="Eisen J.A."/>
            <person name="Garrity G."/>
            <person name="Lilburn T.G."/>
            <person name="Beck B.J."/>
            <person name="Whitman W.B."/>
            <person name="Hugenholtz P."/>
            <person name="Klenk H.P."/>
        </authorList>
    </citation>
    <scope>NUCLEOTIDE SEQUENCE [LARGE SCALE GENOMIC DNA]</scope>
    <source>
        <strain evidence="6 7">DSM 45044</strain>
    </source>
</reference>
<dbReference type="Pfam" id="PF00072">
    <property type="entry name" value="Response_reg"/>
    <property type="match status" value="1"/>
</dbReference>
<dbReference type="SUPFAM" id="SSF52172">
    <property type="entry name" value="CheY-like"/>
    <property type="match status" value="1"/>
</dbReference>
<dbReference type="GO" id="GO:0000160">
    <property type="term" value="P:phosphorelay signal transduction system"/>
    <property type="evidence" value="ECO:0007669"/>
    <property type="project" value="InterPro"/>
</dbReference>
<gene>
    <name evidence="6" type="ORF">LX16_3364</name>
</gene>
<dbReference type="PROSITE" id="PS00622">
    <property type="entry name" value="HTH_LUXR_1"/>
    <property type="match status" value="1"/>
</dbReference>
<organism evidence="6 7">
    <name type="scientific">Stackebrandtia albiflava</name>
    <dbReference type="NCBI Taxonomy" id="406432"/>
    <lineage>
        <taxon>Bacteria</taxon>
        <taxon>Bacillati</taxon>
        <taxon>Actinomycetota</taxon>
        <taxon>Actinomycetes</taxon>
        <taxon>Glycomycetales</taxon>
        <taxon>Glycomycetaceae</taxon>
        <taxon>Stackebrandtia</taxon>
    </lineage>
</organism>
<dbReference type="InterPro" id="IPR039420">
    <property type="entry name" value="WalR-like"/>
</dbReference>
<comment type="caution">
    <text evidence="6">The sequence shown here is derived from an EMBL/GenBank/DDBJ whole genome shotgun (WGS) entry which is preliminary data.</text>
</comment>
<dbReference type="GO" id="GO:0006355">
    <property type="term" value="P:regulation of DNA-templated transcription"/>
    <property type="evidence" value="ECO:0007669"/>
    <property type="project" value="InterPro"/>
</dbReference>
<dbReference type="EMBL" id="VLLL01000006">
    <property type="protein sequence ID" value="TWJ12603.1"/>
    <property type="molecule type" value="Genomic_DNA"/>
</dbReference>
<feature type="modified residue" description="4-aspartylphosphate" evidence="3">
    <location>
        <position position="64"/>
    </location>
</feature>
<dbReference type="InterPro" id="IPR011006">
    <property type="entry name" value="CheY-like_superfamily"/>
</dbReference>
<dbReference type="CDD" id="cd06170">
    <property type="entry name" value="LuxR_C_like"/>
    <property type="match status" value="1"/>
</dbReference>
<dbReference type="Gene3D" id="3.40.50.2300">
    <property type="match status" value="1"/>
</dbReference>
<dbReference type="InterPro" id="IPR016032">
    <property type="entry name" value="Sig_transdc_resp-reg_C-effctor"/>
</dbReference>
<dbReference type="GO" id="GO:0003677">
    <property type="term" value="F:DNA binding"/>
    <property type="evidence" value="ECO:0007669"/>
    <property type="project" value="UniProtKB-KW"/>
</dbReference>
<protein>
    <submittedName>
        <fullName evidence="6">LuxR family two component transcriptional regulator</fullName>
    </submittedName>
</protein>
<sequence length="241" mass="25649">MADLACDGVPHARRVVLHGHPVFVAGLDWLLRHDDAVSVTATSTTTAELAALLATHRPDAVVADYDRPGGPALDMLRTCRNRPAGVRILLMSAHADPGVLMTAIRHGADGYLLKNAEPAEILSAVRSTACGSTVFCSGAMAVISAGLLAAARPVVFPLLTEREHEVLELLAVGLDNRDIARRLRVAAKTVRNHVSNILGKLQVADRAQAIVRAHQQGIGVPARDELSPPRMWPVAHPNRAA</sequence>
<evidence type="ECO:0000256" key="1">
    <source>
        <dbReference type="ARBA" id="ARBA00022553"/>
    </source>
</evidence>
<dbReference type="SUPFAM" id="SSF46894">
    <property type="entry name" value="C-terminal effector domain of the bipartite response regulators"/>
    <property type="match status" value="1"/>
</dbReference>
<accession>A0A562V407</accession>
<dbReference type="SMART" id="SM00448">
    <property type="entry name" value="REC"/>
    <property type="match status" value="1"/>
</dbReference>
<dbReference type="OrthoDB" id="9808843at2"/>
<name>A0A562V407_9ACTN</name>
<dbReference type="Proteomes" id="UP000321617">
    <property type="component" value="Unassembled WGS sequence"/>
</dbReference>
<keyword evidence="1 3" id="KW-0597">Phosphoprotein</keyword>
<evidence type="ECO:0000313" key="6">
    <source>
        <dbReference type="EMBL" id="TWJ12603.1"/>
    </source>
</evidence>
<dbReference type="AlphaFoldDB" id="A0A562V407"/>
<dbReference type="SMART" id="SM00421">
    <property type="entry name" value="HTH_LUXR"/>
    <property type="match status" value="1"/>
</dbReference>
<dbReference type="RefSeq" id="WP_147139857.1">
    <property type="nucleotide sequence ID" value="NZ_BAABIJ010000002.1"/>
</dbReference>
<dbReference type="PRINTS" id="PR00038">
    <property type="entry name" value="HTHLUXR"/>
</dbReference>
<feature type="domain" description="HTH luxR-type" evidence="4">
    <location>
        <begin position="152"/>
        <end position="217"/>
    </location>
</feature>
<dbReference type="Pfam" id="PF00196">
    <property type="entry name" value="GerE"/>
    <property type="match status" value="1"/>
</dbReference>
<dbReference type="InterPro" id="IPR000792">
    <property type="entry name" value="Tscrpt_reg_LuxR_C"/>
</dbReference>
<dbReference type="InterPro" id="IPR058245">
    <property type="entry name" value="NreC/VraR/RcsB-like_REC"/>
</dbReference>